<sequence length="135" mass="15158">MAVIVVEEEPVLSRVDHRLDRLLKQLEEIRSLGRSTGSSSGLSTPSSRAHSDDTSPRSTGEHYFHPISRVIMEAEVKGTLVDRLDLLESRIVKMEEELETEKRGASGNRKPQKKKKRWFAKLREGGARNGPASHT</sequence>
<accession>A0ACB9RW01</accession>
<evidence type="ECO:0000313" key="1">
    <source>
        <dbReference type="EMBL" id="KAI4383004.1"/>
    </source>
</evidence>
<protein>
    <submittedName>
        <fullName evidence="1">Uncharacterized protein</fullName>
    </submittedName>
</protein>
<dbReference type="EMBL" id="CM042882">
    <property type="protein sequence ID" value="KAI4383004.1"/>
    <property type="molecule type" value="Genomic_DNA"/>
</dbReference>
<proteinExistence type="predicted"/>
<gene>
    <name evidence="1" type="ORF">MLD38_008890</name>
</gene>
<organism evidence="1 2">
    <name type="scientific">Melastoma candidum</name>
    <dbReference type="NCBI Taxonomy" id="119954"/>
    <lineage>
        <taxon>Eukaryota</taxon>
        <taxon>Viridiplantae</taxon>
        <taxon>Streptophyta</taxon>
        <taxon>Embryophyta</taxon>
        <taxon>Tracheophyta</taxon>
        <taxon>Spermatophyta</taxon>
        <taxon>Magnoliopsida</taxon>
        <taxon>eudicotyledons</taxon>
        <taxon>Gunneridae</taxon>
        <taxon>Pentapetalae</taxon>
        <taxon>rosids</taxon>
        <taxon>malvids</taxon>
        <taxon>Myrtales</taxon>
        <taxon>Melastomataceae</taxon>
        <taxon>Melastomatoideae</taxon>
        <taxon>Melastomateae</taxon>
        <taxon>Melastoma</taxon>
    </lineage>
</organism>
<dbReference type="Proteomes" id="UP001057402">
    <property type="component" value="Chromosome 3"/>
</dbReference>
<reference evidence="2" key="1">
    <citation type="journal article" date="2023" name="Front. Plant Sci.">
        <title>Chromosomal-level genome assembly of Melastoma candidum provides insights into trichome evolution.</title>
        <authorList>
            <person name="Zhong Y."/>
            <person name="Wu W."/>
            <person name="Sun C."/>
            <person name="Zou P."/>
            <person name="Liu Y."/>
            <person name="Dai S."/>
            <person name="Zhou R."/>
        </authorList>
    </citation>
    <scope>NUCLEOTIDE SEQUENCE [LARGE SCALE GENOMIC DNA]</scope>
</reference>
<keyword evidence="2" id="KW-1185">Reference proteome</keyword>
<comment type="caution">
    <text evidence="1">The sequence shown here is derived from an EMBL/GenBank/DDBJ whole genome shotgun (WGS) entry which is preliminary data.</text>
</comment>
<name>A0ACB9RW01_9MYRT</name>
<evidence type="ECO:0000313" key="2">
    <source>
        <dbReference type="Proteomes" id="UP001057402"/>
    </source>
</evidence>